<dbReference type="InterPro" id="IPR012902">
    <property type="entry name" value="N_methyl_site"/>
</dbReference>
<sequence>MNRTYGRQRGMTLIEVLAALAIGAVLLVGLASLVDRSLDDMKGQQTASYQAQVVDAARRYLDAKFDVVVAGTPTAATVLPITLEQLRTAKFLPASFSDTNAYGQGTCVLVRRPDPTFYPKQFDALIVTTAGTPIEDKDLPAIAIQAGSGGGYIVTTAFEQARGASWQMPTTAFRGKPCVGATPALQGKKDDSGHLVSSLFYDGAAQQTADFLYRSRVPGRPEANQMSTALRFVGTALAKDGTPCKPIDGPAEAGLTIDPDTREILTCKDEMWSSSSWKSPVPNHDELLAVKGAKPGDVRMTMDKGLAFMFTDAGWKALAVDNDGNFNVPKNLTAGTVEARTKVVSKGTIHADDHIWTNLDVHVGQDLYVERKANVNGELAVERDAAIKGELAVAGDIRSDLAIYAKGMEAKEWMSAPAIALSTKEVALGGKCNYEAYSTYAKRMVTVYPRGIIVPDRNARLMICGTDDVFIYVK</sequence>
<protein>
    <submittedName>
        <fullName evidence="3">Shufflon system plasmid conjugative transfer pilus tip adhesin PilV</fullName>
    </submittedName>
</protein>
<dbReference type="AlphaFoldDB" id="A0A2R4C3X1"/>
<keyword evidence="4" id="KW-1185">Reference proteome</keyword>
<dbReference type="RefSeq" id="WP_107139667.1">
    <property type="nucleotide sequence ID" value="NZ_CP028324.1"/>
</dbReference>
<gene>
    <name evidence="3" type="ORF">C9I28_00270</name>
</gene>
<dbReference type="OrthoDB" id="7220054at2"/>
<evidence type="ECO:0000313" key="3">
    <source>
        <dbReference type="EMBL" id="AVR94316.1"/>
    </source>
</evidence>
<evidence type="ECO:0000313" key="4">
    <source>
        <dbReference type="Proteomes" id="UP000240505"/>
    </source>
</evidence>
<dbReference type="EMBL" id="CP028324">
    <property type="protein sequence ID" value="AVR94316.1"/>
    <property type="molecule type" value="Genomic_DNA"/>
</dbReference>
<evidence type="ECO:0000259" key="2">
    <source>
        <dbReference type="Pfam" id="PF04917"/>
    </source>
</evidence>
<dbReference type="InterPro" id="IPR007001">
    <property type="entry name" value="Shufflon_N"/>
</dbReference>
<reference evidence="3 4" key="1">
    <citation type="submission" date="2018-03" db="EMBL/GenBank/DDBJ databases">
        <title>Massilia armeniaca sp. nov., isolated from desert soil.</title>
        <authorList>
            <person name="Huang H."/>
            <person name="Ren M."/>
        </authorList>
    </citation>
    <scope>NUCLEOTIDE SEQUENCE [LARGE SCALE GENOMIC DNA]</scope>
    <source>
        <strain evidence="3 4">ZMN-3</strain>
    </source>
</reference>
<dbReference type="KEGG" id="masz:C9I28_00270"/>
<feature type="domain" description="Bacterial shufflon protein N-terminal" evidence="2">
    <location>
        <begin position="41"/>
        <end position="242"/>
    </location>
</feature>
<accession>A0A2R4C3X1</accession>
<dbReference type="PROSITE" id="PS00409">
    <property type="entry name" value="PROKAR_NTER_METHYL"/>
    <property type="match status" value="1"/>
</dbReference>
<dbReference type="Pfam" id="PF04917">
    <property type="entry name" value="Shufflon_N"/>
    <property type="match status" value="1"/>
</dbReference>
<feature type="transmembrane region" description="Helical" evidence="1">
    <location>
        <begin position="12"/>
        <end position="34"/>
    </location>
</feature>
<dbReference type="NCBIfam" id="TIGR02532">
    <property type="entry name" value="IV_pilin_GFxxxE"/>
    <property type="match status" value="1"/>
</dbReference>
<evidence type="ECO:0000256" key="1">
    <source>
        <dbReference type="SAM" id="Phobius"/>
    </source>
</evidence>
<keyword evidence="1" id="KW-0472">Membrane</keyword>
<name>A0A2R4C3X1_9BURK</name>
<dbReference type="Pfam" id="PF07963">
    <property type="entry name" value="N_methyl"/>
    <property type="match status" value="1"/>
</dbReference>
<proteinExistence type="predicted"/>
<keyword evidence="1" id="KW-1133">Transmembrane helix</keyword>
<organism evidence="3 4">
    <name type="scientific">Pseudoduganella armeniaca</name>
    <dbReference type="NCBI Taxonomy" id="2072590"/>
    <lineage>
        <taxon>Bacteria</taxon>
        <taxon>Pseudomonadati</taxon>
        <taxon>Pseudomonadota</taxon>
        <taxon>Betaproteobacteria</taxon>
        <taxon>Burkholderiales</taxon>
        <taxon>Oxalobacteraceae</taxon>
        <taxon>Telluria group</taxon>
        <taxon>Pseudoduganella</taxon>
    </lineage>
</organism>
<dbReference type="Proteomes" id="UP000240505">
    <property type="component" value="Chromosome"/>
</dbReference>
<keyword evidence="1" id="KW-0812">Transmembrane</keyword>